<reference evidence="2" key="1">
    <citation type="submission" date="2017-03" db="EMBL/GenBank/DDBJ databases">
        <title>The mitochondrial genome of the carnivorous plant Utricularia reniformis (Lentibulariaceae): structure, comparative analysis and evolutionary landmarks.</title>
        <authorList>
            <person name="Silva S.R."/>
            <person name="Alvarenga D.O."/>
            <person name="Michael T.P."/>
            <person name="Miranda V.F.O."/>
            <person name="Varani A.M."/>
        </authorList>
    </citation>
    <scope>NUCLEOTIDE SEQUENCE</scope>
</reference>
<accession>A0A1Y0B4X8</accession>
<organism evidence="2">
    <name type="scientific">Utricularia reniformis</name>
    <dbReference type="NCBI Taxonomy" id="192314"/>
    <lineage>
        <taxon>Eukaryota</taxon>
        <taxon>Viridiplantae</taxon>
        <taxon>Streptophyta</taxon>
        <taxon>Embryophyta</taxon>
        <taxon>Tracheophyta</taxon>
        <taxon>Spermatophyta</taxon>
        <taxon>Magnoliopsida</taxon>
        <taxon>eudicotyledons</taxon>
        <taxon>Gunneridae</taxon>
        <taxon>Pentapetalae</taxon>
        <taxon>asterids</taxon>
        <taxon>lamiids</taxon>
        <taxon>Lamiales</taxon>
        <taxon>Lentibulariaceae</taxon>
        <taxon>Utricularia</taxon>
    </lineage>
</organism>
<keyword evidence="2" id="KW-0496">Mitochondrion</keyword>
<sequence length="42" mass="4592">MFSLNDLTSPTPYLLALLIQLGLISAVVRPLWVGMALNSSFE</sequence>
<dbReference type="AlphaFoldDB" id="A0A1Y0B4X8"/>
<feature type="transmembrane region" description="Helical" evidence="1">
    <location>
        <begin position="12"/>
        <end position="32"/>
    </location>
</feature>
<protein>
    <submittedName>
        <fullName evidence="2">Uncharacterized protein</fullName>
    </submittedName>
</protein>
<keyword evidence="1" id="KW-0472">Membrane</keyword>
<keyword evidence="1" id="KW-0812">Transmembrane</keyword>
<name>A0A1Y0B4X8_9LAMI</name>
<evidence type="ECO:0000313" key="2">
    <source>
        <dbReference type="EMBL" id="ART32439.1"/>
    </source>
</evidence>
<evidence type="ECO:0000256" key="1">
    <source>
        <dbReference type="SAM" id="Phobius"/>
    </source>
</evidence>
<geneLocation type="mitochondrion" evidence="2"/>
<dbReference type="EMBL" id="KY774314">
    <property type="protein sequence ID" value="ART32439.1"/>
    <property type="molecule type" value="Genomic_DNA"/>
</dbReference>
<gene>
    <name evidence="2" type="ORF">AEK19_MT2294</name>
</gene>
<proteinExistence type="predicted"/>
<keyword evidence="1" id="KW-1133">Transmembrane helix</keyword>